<comment type="similarity">
    <text evidence="1">In the C-terminal section; belongs to the transposase 35 family.</text>
</comment>
<evidence type="ECO:0000256" key="3">
    <source>
        <dbReference type="ARBA" id="ARBA00022578"/>
    </source>
</evidence>
<proteinExistence type="inferred from homology"/>
<dbReference type="InterPro" id="IPR051399">
    <property type="entry name" value="RNA-guided_DNA_endo/Transpos"/>
</dbReference>
<evidence type="ECO:0000259" key="9">
    <source>
        <dbReference type="Pfam" id="PF01385"/>
    </source>
</evidence>
<accession>A0A7C5L607</accession>
<keyword evidence="5" id="KW-0862">Zinc</keyword>
<dbReference type="Pfam" id="PF01385">
    <property type="entry name" value="OrfB_IS605"/>
    <property type="match status" value="1"/>
</dbReference>
<dbReference type="PANTHER" id="PTHR30405:SF25">
    <property type="entry name" value="RNA-GUIDED DNA ENDONUCLEASE INSQ-RELATED"/>
    <property type="match status" value="1"/>
</dbReference>
<evidence type="ECO:0000256" key="8">
    <source>
        <dbReference type="SAM" id="Coils"/>
    </source>
</evidence>
<dbReference type="InterPro" id="IPR001959">
    <property type="entry name" value="Transposase"/>
</dbReference>
<keyword evidence="3" id="KW-0815">Transposition</keyword>
<dbReference type="NCBIfam" id="NF040570">
    <property type="entry name" value="guided_TnpB"/>
    <property type="match status" value="1"/>
</dbReference>
<dbReference type="NCBIfam" id="TIGR01766">
    <property type="entry name" value="IS200/IS605 family accessory protein TnpB-like domain"/>
    <property type="match status" value="1"/>
</dbReference>
<dbReference type="InterPro" id="IPR010095">
    <property type="entry name" value="Cas12f1-like_TNB"/>
</dbReference>
<dbReference type="GO" id="GO:0032196">
    <property type="term" value="P:transposition"/>
    <property type="evidence" value="ECO:0007669"/>
    <property type="project" value="UniProtKB-KW"/>
</dbReference>
<gene>
    <name evidence="12" type="ORF">ENJ61_00805</name>
</gene>
<dbReference type="PANTHER" id="PTHR30405">
    <property type="entry name" value="TRANSPOSASE"/>
    <property type="match status" value="1"/>
</dbReference>
<keyword evidence="7" id="KW-0233">DNA recombination</keyword>
<dbReference type="Pfam" id="PF07282">
    <property type="entry name" value="Cas12f1-like_TNB"/>
    <property type="match status" value="1"/>
</dbReference>
<keyword evidence="8" id="KW-0175">Coiled coil</keyword>
<comment type="caution">
    <text evidence="12">The sequence shown here is derived from an EMBL/GenBank/DDBJ whole genome shotgun (WGS) entry which is preliminary data.</text>
</comment>
<evidence type="ECO:0000259" key="11">
    <source>
        <dbReference type="Pfam" id="PF12323"/>
    </source>
</evidence>
<feature type="non-terminal residue" evidence="12">
    <location>
        <position position="366"/>
    </location>
</feature>
<dbReference type="GO" id="GO:0046872">
    <property type="term" value="F:metal ion binding"/>
    <property type="evidence" value="ECO:0007669"/>
    <property type="project" value="UniProtKB-KW"/>
</dbReference>
<dbReference type="EMBL" id="DRNB01000024">
    <property type="protein sequence ID" value="HHJ63426.1"/>
    <property type="molecule type" value="Genomic_DNA"/>
</dbReference>
<dbReference type="Proteomes" id="UP000885792">
    <property type="component" value="Unassembled WGS sequence"/>
</dbReference>
<dbReference type="GO" id="GO:0006310">
    <property type="term" value="P:DNA recombination"/>
    <property type="evidence" value="ECO:0007669"/>
    <property type="project" value="UniProtKB-KW"/>
</dbReference>
<protein>
    <submittedName>
        <fullName evidence="12">Transposase</fullName>
    </submittedName>
</protein>
<evidence type="ECO:0000256" key="5">
    <source>
        <dbReference type="ARBA" id="ARBA00022833"/>
    </source>
</evidence>
<evidence type="ECO:0000256" key="2">
    <source>
        <dbReference type="ARBA" id="ARBA00011044"/>
    </source>
</evidence>
<dbReference type="InterPro" id="IPR021027">
    <property type="entry name" value="Transposase_put_HTH"/>
</dbReference>
<name>A0A7C5L607_AQUAO</name>
<evidence type="ECO:0000259" key="10">
    <source>
        <dbReference type="Pfam" id="PF07282"/>
    </source>
</evidence>
<organism evidence="12">
    <name type="scientific">Aquifex aeolicus</name>
    <dbReference type="NCBI Taxonomy" id="63363"/>
    <lineage>
        <taxon>Bacteria</taxon>
        <taxon>Pseudomonadati</taxon>
        <taxon>Aquificota</taxon>
        <taxon>Aquificia</taxon>
        <taxon>Aquificales</taxon>
        <taxon>Aquificaceae</taxon>
        <taxon>Aquifex</taxon>
    </lineage>
</organism>
<comment type="similarity">
    <text evidence="2">In the N-terminal section; belongs to the transposase 2 family.</text>
</comment>
<evidence type="ECO:0000256" key="6">
    <source>
        <dbReference type="ARBA" id="ARBA00023125"/>
    </source>
</evidence>
<evidence type="ECO:0000313" key="12">
    <source>
        <dbReference type="EMBL" id="HHJ63426.1"/>
    </source>
</evidence>
<feature type="domain" description="Transposase putative helix-turn-helix" evidence="11">
    <location>
        <begin position="12"/>
        <end position="53"/>
    </location>
</feature>
<feature type="coiled-coil region" evidence="8">
    <location>
        <begin position="227"/>
        <end position="254"/>
    </location>
</feature>
<sequence length="366" mass="43468">MSRAREETKFLLTYKFRAYPSALLEYRMENWLYILCNLYNYALEERKRAWKEEDRTITYSDQQNVLPKLKEKDPALKLVHSQVLQDCLRRVDNAFQKFFRRKEAKYPKKKKLYKYNSFTFPQVWMKQKGEFVEVVKLEKKNSRFAYLHLPRLGRLKIRLHREIDWTRAKTVTIKREASGKWYVCITVEAELEHILREAQEKAVGIDLGVKNLATTSEGEFIQHPKFLQRLEKRLKREQKKLSRKEKGSNNWEKQRKRVAKIHEKIRNARRDFLHKLSKYLVESYDYISFEDLDIKGLVQNNNLAKLILDAGWGTLITFATYKAVMAGARVVKVNPFYTTQDCSVCGFRVPKTLAQRLHECPECGAV</sequence>
<evidence type="ECO:0000256" key="1">
    <source>
        <dbReference type="ARBA" id="ARBA00008761"/>
    </source>
</evidence>
<feature type="domain" description="Probable transposase IS891/IS1136/IS1341" evidence="9">
    <location>
        <begin position="195"/>
        <end position="300"/>
    </location>
</feature>
<evidence type="ECO:0000256" key="4">
    <source>
        <dbReference type="ARBA" id="ARBA00022723"/>
    </source>
</evidence>
<keyword evidence="4" id="KW-0479">Metal-binding</keyword>
<feature type="domain" description="Cas12f1-like TNB" evidence="10">
    <location>
        <begin position="312"/>
        <end position="365"/>
    </location>
</feature>
<reference evidence="12" key="1">
    <citation type="journal article" date="2020" name="mSystems">
        <title>Genome- and Community-Level Interaction Insights into Carbon Utilization and Element Cycling Functions of Hydrothermarchaeota in Hydrothermal Sediment.</title>
        <authorList>
            <person name="Zhou Z."/>
            <person name="Liu Y."/>
            <person name="Xu W."/>
            <person name="Pan J."/>
            <person name="Luo Z.H."/>
            <person name="Li M."/>
        </authorList>
    </citation>
    <scope>NUCLEOTIDE SEQUENCE [LARGE SCALE GENOMIC DNA]</scope>
    <source>
        <strain evidence="12">HyVt-501</strain>
    </source>
</reference>
<dbReference type="Pfam" id="PF12323">
    <property type="entry name" value="HTH_OrfB_IS605"/>
    <property type="match status" value="1"/>
</dbReference>
<dbReference type="GO" id="GO:0003677">
    <property type="term" value="F:DNA binding"/>
    <property type="evidence" value="ECO:0007669"/>
    <property type="project" value="UniProtKB-KW"/>
</dbReference>
<evidence type="ECO:0000256" key="7">
    <source>
        <dbReference type="ARBA" id="ARBA00023172"/>
    </source>
</evidence>
<dbReference type="AlphaFoldDB" id="A0A7C5L607"/>
<keyword evidence="6" id="KW-0238">DNA-binding</keyword>